<comment type="caution">
    <text evidence="2">The sequence shown here is derived from an EMBL/GenBank/DDBJ whole genome shotgun (WGS) entry which is preliminary data.</text>
</comment>
<dbReference type="SUPFAM" id="SSF55961">
    <property type="entry name" value="Bet v1-like"/>
    <property type="match status" value="1"/>
</dbReference>
<accession>A0ABW6KCF1</accession>
<dbReference type="InterPro" id="IPR023393">
    <property type="entry name" value="START-like_dom_sf"/>
</dbReference>
<organism evidence="2 3">
    <name type="scientific">Cytobacillus spartinae</name>
    <dbReference type="NCBI Taxonomy" id="3299023"/>
    <lineage>
        <taxon>Bacteria</taxon>
        <taxon>Bacillati</taxon>
        <taxon>Bacillota</taxon>
        <taxon>Bacilli</taxon>
        <taxon>Bacillales</taxon>
        <taxon>Bacillaceae</taxon>
        <taxon>Cytobacillus</taxon>
    </lineage>
</organism>
<reference evidence="2 3" key="1">
    <citation type="submission" date="2024-08" db="EMBL/GenBank/DDBJ databases">
        <title>Two novel Cytobacillus novel species.</title>
        <authorList>
            <person name="Liu G."/>
        </authorList>
    </citation>
    <scope>NUCLEOTIDE SEQUENCE [LARGE SCALE GENOMIC DNA]</scope>
    <source>
        <strain evidence="2 3">FJAT-54145</strain>
    </source>
</reference>
<proteinExistence type="predicted"/>
<gene>
    <name evidence="2" type="ORF">ACFYKX_15120</name>
</gene>
<evidence type="ECO:0000313" key="3">
    <source>
        <dbReference type="Proteomes" id="UP001601059"/>
    </source>
</evidence>
<evidence type="ECO:0000313" key="2">
    <source>
        <dbReference type="EMBL" id="MFE8701931.1"/>
    </source>
</evidence>
<sequence length="155" mass="17930">MPDFRASVIIQKPIEDVFNFASNADNTQDIMPYVIKREKVTDGPLRKGSKFIETRVVRRKKVTSEIELTEYEPYTTFTTKSDSNGVVVEYQYKFYTIEEGTQVEFDANIHLSGGLGFLTKFMLVKIIKKEDGDQLKNLKRLMETEEQKSVEKESN</sequence>
<evidence type="ECO:0000256" key="1">
    <source>
        <dbReference type="SAM" id="Coils"/>
    </source>
</evidence>
<dbReference type="Pfam" id="PF10604">
    <property type="entry name" value="Polyketide_cyc2"/>
    <property type="match status" value="1"/>
</dbReference>
<name>A0ABW6KCF1_9BACI</name>
<feature type="coiled-coil region" evidence="1">
    <location>
        <begin position="128"/>
        <end position="155"/>
    </location>
</feature>
<dbReference type="EMBL" id="JBIACK010000007">
    <property type="protein sequence ID" value="MFE8701931.1"/>
    <property type="molecule type" value="Genomic_DNA"/>
</dbReference>
<dbReference type="Gene3D" id="3.30.530.20">
    <property type="match status" value="1"/>
</dbReference>
<keyword evidence="3" id="KW-1185">Reference proteome</keyword>
<dbReference type="Proteomes" id="UP001601059">
    <property type="component" value="Unassembled WGS sequence"/>
</dbReference>
<keyword evidence="1" id="KW-0175">Coiled coil</keyword>
<protein>
    <submittedName>
        <fullName evidence="2">SRPBCC family protein</fullName>
    </submittedName>
</protein>
<dbReference type="RefSeq" id="WP_389361894.1">
    <property type="nucleotide sequence ID" value="NZ_JBIACK010000007.1"/>
</dbReference>
<dbReference type="InterPro" id="IPR019587">
    <property type="entry name" value="Polyketide_cyclase/dehydratase"/>
</dbReference>